<keyword evidence="2" id="KW-1185">Reference proteome</keyword>
<gene>
    <name evidence="1" type="ORF">DNU06_01270</name>
</gene>
<sequence length="59" mass="6571">MKKCFKTLAKEKLSIHQLSGTDSHLSVFEVAQLFDVITGKSDNHFFLTNTLVSNGICLN</sequence>
<evidence type="ECO:0000313" key="2">
    <source>
        <dbReference type="Proteomes" id="UP000249248"/>
    </source>
</evidence>
<dbReference type="EMBL" id="QKSB01000001">
    <property type="protein sequence ID" value="PZE18492.1"/>
    <property type="molecule type" value="Genomic_DNA"/>
</dbReference>
<organism evidence="1 2">
    <name type="scientific">Putridiphycobacter roseus</name>
    <dbReference type="NCBI Taxonomy" id="2219161"/>
    <lineage>
        <taxon>Bacteria</taxon>
        <taxon>Pseudomonadati</taxon>
        <taxon>Bacteroidota</taxon>
        <taxon>Flavobacteriia</taxon>
        <taxon>Flavobacteriales</taxon>
        <taxon>Crocinitomicaceae</taxon>
        <taxon>Putridiphycobacter</taxon>
    </lineage>
</organism>
<protein>
    <submittedName>
        <fullName evidence="1">Uncharacterized protein</fullName>
    </submittedName>
</protein>
<comment type="caution">
    <text evidence="1">The sequence shown here is derived from an EMBL/GenBank/DDBJ whole genome shotgun (WGS) entry which is preliminary data.</text>
</comment>
<dbReference type="OrthoDB" id="1467856at2"/>
<reference evidence="1 2" key="1">
    <citation type="submission" date="2018-06" db="EMBL/GenBank/DDBJ databases">
        <title>The draft genome sequence of Crocinitomix sp. SM1701.</title>
        <authorList>
            <person name="Zhang X."/>
        </authorList>
    </citation>
    <scope>NUCLEOTIDE SEQUENCE [LARGE SCALE GENOMIC DNA]</scope>
    <source>
        <strain evidence="1 2">SM1701</strain>
    </source>
</reference>
<proteinExistence type="predicted"/>
<dbReference type="RefSeq" id="WP_111061392.1">
    <property type="nucleotide sequence ID" value="NZ_JBHUCU010000007.1"/>
</dbReference>
<evidence type="ECO:0000313" key="1">
    <source>
        <dbReference type="EMBL" id="PZE18492.1"/>
    </source>
</evidence>
<dbReference type="AlphaFoldDB" id="A0A2W1NS68"/>
<name>A0A2W1NS68_9FLAO</name>
<dbReference type="Proteomes" id="UP000249248">
    <property type="component" value="Unassembled WGS sequence"/>
</dbReference>
<accession>A0A2W1NS68</accession>